<proteinExistence type="predicted"/>
<evidence type="ECO:0000259" key="3">
    <source>
        <dbReference type="Pfam" id="PF01648"/>
    </source>
</evidence>
<accession>A0ABZ1D6R8</accession>
<evidence type="ECO:0000256" key="1">
    <source>
        <dbReference type="ARBA" id="ARBA00013172"/>
    </source>
</evidence>
<dbReference type="RefSeq" id="XP_062794482.1">
    <property type="nucleotide sequence ID" value="XM_062938431.1"/>
</dbReference>
<feature type="domain" description="4'-phosphopantetheinyl transferase" evidence="3">
    <location>
        <begin position="114"/>
        <end position="191"/>
    </location>
</feature>
<dbReference type="EMBL" id="CP141889">
    <property type="protein sequence ID" value="WRT69743.1"/>
    <property type="molecule type" value="Genomic_DNA"/>
</dbReference>
<dbReference type="Gene3D" id="3.90.470.20">
    <property type="entry name" value="4'-phosphopantetheinyl transferase domain"/>
    <property type="match status" value="2"/>
</dbReference>
<dbReference type="EC" id="2.7.8.7" evidence="1"/>
<dbReference type="SUPFAM" id="SSF56214">
    <property type="entry name" value="4'-phosphopantetheinyl transferase"/>
    <property type="match status" value="2"/>
</dbReference>
<dbReference type="InterPro" id="IPR037143">
    <property type="entry name" value="4-PPantetheinyl_Trfase_dom_sf"/>
</dbReference>
<keyword evidence="5" id="KW-1185">Reference proteome</keyword>
<evidence type="ECO:0000313" key="4">
    <source>
        <dbReference type="EMBL" id="WRT69743.1"/>
    </source>
</evidence>
<name>A0ABZ1D6R8_9TREE</name>
<keyword evidence="2" id="KW-0808">Transferase</keyword>
<dbReference type="GeneID" id="87958864"/>
<dbReference type="Pfam" id="PF01648">
    <property type="entry name" value="ACPS"/>
    <property type="match status" value="1"/>
</dbReference>
<dbReference type="InterPro" id="IPR050559">
    <property type="entry name" value="P-Pant_transferase_sf"/>
</dbReference>
<organism evidence="4 5">
    <name type="scientific">Kwoniella shivajii</name>
    <dbReference type="NCBI Taxonomy" id="564305"/>
    <lineage>
        <taxon>Eukaryota</taxon>
        <taxon>Fungi</taxon>
        <taxon>Dikarya</taxon>
        <taxon>Basidiomycota</taxon>
        <taxon>Agaricomycotina</taxon>
        <taxon>Tremellomycetes</taxon>
        <taxon>Tremellales</taxon>
        <taxon>Cryptococcaceae</taxon>
        <taxon>Kwoniella</taxon>
    </lineage>
</organism>
<dbReference type="PANTHER" id="PTHR12215:SF10">
    <property type="entry name" value="L-AMINOADIPATE-SEMIALDEHYDE DEHYDROGENASE-PHOSPHOPANTETHEINYL TRANSFERASE"/>
    <property type="match status" value="1"/>
</dbReference>
<dbReference type="PANTHER" id="PTHR12215">
    <property type="entry name" value="PHOSPHOPANTETHEINE TRANSFERASE"/>
    <property type="match status" value="1"/>
</dbReference>
<sequence>MKIYAIKIPDEPISEETFDELSTLVEEPARGRLKRFRLPADSLRSLVARLTVTWYLNQNDLLPEGELPTFGRKGKGKPILSTPILDPPMEFNNTHESSFILFSILRSHSPLACVGIDIMSPVPDPTEVQEGISYQLTLSEKQSLSIPMSEDERCKRLMRMWTLKEGFTKAVGEGITFGLERIEVHLASTQQAGDIEKVLIDGKNSVDIGWEYKIGQVEDNYWAVWWRGTDDETEAKAEANLEGQSQRELDVINVNWDEFQGPLSELAERLTTKQ</sequence>
<protein>
    <recommendedName>
        <fullName evidence="1">holo-[acyl-carrier-protein] synthase</fullName>
        <ecNumber evidence="1">2.7.8.7</ecNumber>
    </recommendedName>
</protein>
<evidence type="ECO:0000313" key="5">
    <source>
        <dbReference type="Proteomes" id="UP001329825"/>
    </source>
</evidence>
<dbReference type="Proteomes" id="UP001329825">
    <property type="component" value="Chromosome 9"/>
</dbReference>
<dbReference type="InterPro" id="IPR008278">
    <property type="entry name" value="4-PPantetheinyl_Trfase_dom"/>
</dbReference>
<reference evidence="4 5" key="1">
    <citation type="submission" date="2024-01" db="EMBL/GenBank/DDBJ databases">
        <title>Comparative genomics of Cryptococcus and Kwoniella reveals pathogenesis evolution and contrasting modes of karyotype evolution via chromosome fusion or intercentromeric recombination.</title>
        <authorList>
            <person name="Coelho M.A."/>
            <person name="David-Palma M."/>
            <person name="Shea T."/>
            <person name="Bowers K."/>
            <person name="McGinley-Smith S."/>
            <person name="Mohammad A.W."/>
            <person name="Gnirke A."/>
            <person name="Yurkov A.M."/>
            <person name="Nowrousian M."/>
            <person name="Sun S."/>
            <person name="Cuomo C.A."/>
            <person name="Heitman J."/>
        </authorList>
    </citation>
    <scope>NUCLEOTIDE SEQUENCE [LARGE SCALE GENOMIC DNA]</scope>
    <source>
        <strain evidence="4">CBS 11374</strain>
    </source>
</reference>
<evidence type="ECO:0000256" key="2">
    <source>
        <dbReference type="ARBA" id="ARBA00022679"/>
    </source>
</evidence>
<gene>
    <name evidence="4" type="ORF">IL334_006734</name>
</gene>